<evidence type="ECO:0000313" key="4">
    <source>
        <dbReference type="Proteomes" id="UP000694255"/>
    </source>
</evidence>
<dbReference type="OrthoDB" id="1574204at2759"/>
<keyword evidence="2" id="KW-0677">Repeat</keyword>
<reference evidence="3 4" key="1">
    <citation type="journal article" date="2021" name="DNA Res.">
        <title>Genome analysis of Candida subhashii reveals its hybrid nature and dual mitochondrial genome conformations.</title>
        <authorList>
            <person name="Mixao V."/>
            <person name="Hegedusova E."/>
            <person name="Saus E."/>
            <person name="Pryszcz L.P."/>
            <person name="Cillingova A."/>
            <person name="Nosek J."/>
            <person name="Gabaldon T."/>
        </authorList>
    </citation>
    <scope>NUCLEOTIDE SEQUENCE [LARGE SCALE GENOMIC DNA]</scope>
    <source>
        <strain evidence="3 4">CBS 10753</strain>
    </source>
</reference>
<dbReference type="GeneID" id="73467261"/>
<gene>
    <name evidence="3" type="ORF">J8A68_000460</name>
</gene>
<protein>
    <submittedName>
        <fullName evidence="3">Uncharacterized protein</fullName>
    </submittedName>
</protein>
<dbReference type="AlphaFoldDB" id="A0A8J5QW76"/>
<proteinExistence type="predicted"/>
<dbReference type="RefSeq" id="XP_049266262.1">
    <property type="nucleotide sequence ID" value="XM_049408603.1"/>
</dbReference>
<sequence length="736" mass="85745">MTRKKPRFVDFLVGLPKEVIGSIFSYIPDSFLHTYIDNPLIGEHALEALLSNITICDPRYYMDNRHLHIPIGDEFLCEERFQITHDYEVKDVNQFLEIMKKHPNIKPKYITVNNLEEVSKIHKENPSFLEGTSIRVNGVHDVPLTKEVFKLPYKFHKLFVGNPKYDIEIPESTEELQAPVEVLDRFSSQLMNIKRLKILNFCTIENLDWLPPNLSSLDLKFICNDNTQFKLDSFTSLKSLTLRVSKLGADKAIDLSHLQNLKKFSGFGFPLHQVKLPKQICDLKTWCTKRLDSIIQFEQLKRLNVHVESDISLERVVFPESLRWLSLEYDKQDEGEDGYMSEGFLSAYIESDVESDPVFKKRKLAGIRSLKQGSFEIRKRNLLIGTVNLCTVIEWPISLLTLKLTSCLLAGFNFPSSAISLNLNRSRLSTSRLNRQFNFNKLSQLKRLELSHCKIKYIDTGFPRTLKYLDLSDNKMRKISFRARNLRVLDLNTTDIDASHKTFQIPHNIIKVDFSFAKFDLILHFPRIPPYMSGMYMEGRMWPPPTDREFMTGRSHFPPGAGFEMDYESITDVNDLVTMFPKSVRELNMSMFRLMVEDVETWDFSAAKNLKYLKIDLSFCDRSPINLPKSLVSLYLNGGPMDVVPCEDFKAFNKLKYLNFNSIGLKDWLDKDRHFPDSLEMLDMRDSTLEENHLKRIKLENCKKLKTVRLYFGKKDDYKKILTDFQEMCPSIQSLR</sequence>
<keyword evidence="4" id="KW-1185">Reference proteome</keyword>
<dbReference type="PANTHER" id="PTHR45712">
    <property type="entry name" value="AGAP008170-PA"/>
    <property type="match status" value="1"/>
</dbReference>
<evidence type="ECO:0000313" key="3">
    <source>
        <dbReference type="EMBL" id="KAG7666030.1"/>
    </source>
</evidence>
<comment type="caution">
    <text evidence="3">The sequence shown here is derived from an EMBL/GenBank/DDBJ whole genome shotgun (WGS) entry which is preliminary data.</text>
</comment>
<dbReference type="InterPro" id="IPR050333">
    <property type="entry name" value="SLRP"/>
</dbReference>
<name>A0A8J5QW76_9ASCO</name>
<organism evidence="3 4">
    <name type="scientific">[Candida] subhashii</name>
    <dbReference type="NCBI Taxonomy" id="561895"/>
    <lineage>
        <taxon>Eukaryota</taxon>
        <taxon>Fungi</taxon>
        <taxon>Dikarya</taxon>
        <taxon>Ascomycota</taxon>
        <taxon>Saccharomycotina</taxon>
        <taxon>Pichiomycetes</taxon>
        <taxon>Debaryomycetaceae</taxon>
        <taxon>Spathaspora</taxon>
    </lineage>
</organism>
<dbReference type="PANTHER" id="PTHR45712:SF30">
    <property type="entry name" value="LRRNT DOMAIN-CONTAINING PROTEIN"/>
    <property type="match status" value="1"/>
</dbReference>
<evidence type="ECO:0000256" key="1">
    <source>
        <dbReference type="ARBA" id="ARBA00022614"/>
    </source>
</evidence>
<accession>A0A8J5QW76</accession>
<dbReference type="Proteomes" id="UP000694255">
    <property type="component" value="Unassembled WGS sequence"/>
</dbReference>
<keyword evidence="1" id="KW-0433">Leucine-rich repeat</keyword>
<dbReference type="EMBL" id="JAGSYN010000044">
    <property type="protein sequence ID" value="KAG7666030.1"/>
    <property type="molecule type" value="Genomic_DNA"/>
</dbReference>
<evidence type="ECO:0000256" key="2">
    <source>
        <dbReference type="ARBA" id="ARBA00022737"/>
    </source>
</evidence>